<dbReference type="InterPro" id="IPR050086">
    <property type="entry name" value="MetN_ABC_transporter-like"/>
</dbReference>
<dbReference type="PROSITE" id="PS50893">
    <property type="entry name" value="ABC_TRANSPORTER_2"/>
    <property type="match status" value="1"/>
</dbReference>
<evidence type="ECO:0000256" key="6">
    <source>
        <dbReference type="ARBA" id="ARBA00022967"/>
    </source>
</evidence>
<dbReference type="RefSeq" id="WP_245766492.1">
    <property type="nucleotide sequence ID" value="NZ_FOMY01000018.1"/>
</dbReference>
<keyword evidence="4" id="KW-0547">Nucleotide-binding</keyword>
<dbReference type="SMART" id="SM00382">
    <property type="entry name" value="AAA"/>
    <property type="match status" value="1"/>
</dbReference>
<organism evidence="9 10">
    <name type="scientific">Roseovarius indicus</name>
    <dbReference type="NCBI Taxonomy" id="540747"/>
    <lineage>
        <taxon>Bacteria</taxon>
        <taxon>Pseudomonadati</taxon>
        <taxon>Pseudomonadota</taxon>
        <taxon>Alphaproteobacteria</taxon>
        <taxon>Rhodobacterales</taxon>
        <taxon>Roseobacteraceae</taxon>
        <taxon>Roseovarius</taxon>
    </lineage>
</organism>
<keyword evidence="1" id="KW-0813">Transport</keyword>
<geneLocation type="plasmid" evidence="10">
    <name>pridsm_03</name>
</geneLocation>
<keyword evidence="7" id="KW-0472">Membrane</keyword>
<dbReference type="Pfam" id="PF00005">
    <property type="entry name" value="ABC_tran"/>
    <property type="match status" value="1"/>
</dbReference>
<dbReference type="PANTHER" id="PTHR43166:SF6">
    <property type="entry name" value="PHOSPHONATES IMPORT ATP-BINDING PROTEIN PHNC"/>
    <property type="match status" value="1"/>
</dbReference>
<keyword evidence="6" id="KW-1278">Translocase</keyword>
<dbReference type="SUPFAM" id="SSF52540">
    <property type="entry name" value="P-loop containing nucleoside triphosphate hydrolases"/>
    <property type="match status" value="1"/>
</dbReference>
<dbReference type="KEGG" id="rid:RIdsm_05894"/>
<evidence type="ECO:0000256" key="5">
    <source>
        <dbReference type="ARBA" id="ARBA00022840"/>
    </source>
</evidence>
<keyword evidence="5 9" id="KW-0067">ATP-binding</keyword>
<evidence type="ECO:0000313" key="10">
    <source>
        <dbReference type="Proteomes" id="UP000325785"/>
    </source>
</evidence>
<protein>
    <submittedName>
        <fullName evidence="9">Phosphate-import ATP-binding protein PhnC</fullName>
    </submittedName>
</protein>
<evidence type="ECO:0000256" key="4">
    <source>
        <dbReference type="ARBA" id="ARBA00022741"/>
    </source>
</evidence>
<dbReference type="AlphaFoldDB" id="A0A5P3ANQ8"/>
<proteinExistence type="predicted"/>
<dbReference type="InterPro" id="IPR003593">
    <property type="entry name" value="AAA+_ATPase"/>
</dbReference>
<dbReference type="InterPro" id="IPR027417">
    <property type="entry name" value="P-loop_NTPase"/>
</dbReference>
<dbReference type="Proteomes" id="UP000325785">
    <property type="component" value="Plasmid pRIdsm_03"/>
</dbReference>
<gene>
    <name evidence="9" type="primary">phnC_4</name>
    <name evidence="9" type="ORF">RIdsm_05894</name>
</gene>
<dbReference type="GO" id="GO:0005524">
    <property type="term" value="F:ATP binding"/>
    <property type="evidence" value="ECO:0007669"/>
    <property type="project" value="UniProtKB-KW"/>
</dbReference>
<accession>A0A5P3ANQ8</accession>
<dbReference type="GO" id="GO:0016020">
    <property type="term" value="C:membrane"/>
    <property type="evidence" value="ECO:0007669"/>
    <property type="project" value="InterPro"/>
</dbReference>
<sequence>MGQQQMAFDRSDTKTDAAPILCLDQVEVIYPNGTVALQPTTVDFEDGELTVLLGPSGAGKSTLLRTLNLLVRPTSGAVLSREIGTLDATQSIRAHRRDTAMIFQQHQLIGRMGAMHNVLLSRLGRHSFWRTLVGFSEEERRLALECLTRVGLFEKALTRCDSLSGGQQQRVGIARALAQEPKMILADEPVASLDPASSERVLNVLRSICKEDRIPVIVSLHQLDYAKAFADRIIGLAGGQIVFDGPPTQLSETVLTQIYGSTGQDAT</sequence>
<dbReference type="InterPro" id="IPR012693">
    <property type="entry name" value="ABC_transpr_PhnC"/>
</dbReference>
<evidence type="ECO:0000256" key="2">
    <source>
        <dbReference type="ARBA" id="ARBA00022475"/>
    </source>
</evidence>
<dbReference type="InterPro" id="IPR003439">
    <property type="entry name" value="ABC_transporter-like_ATP-bd"/>
</dbReference>
<dbReference type="GO" id="GO:0015416">
    <property type="term" value="F:ABC-type phosphonate transporter activity"/>
    <property type="evidence" value="ECO:0007669"/>
    <property type="project" value="InterPro"/>
</dbReference>
<dbReference type="EMBL" id="CP031601">
    <property type="protein sequence ID" value="QEW30048.1"/>
    <property type="molecule type" value="Genomic_DNA"/>
</dbReference>
<dbReference type="PROSITE" id="PS00211">
    <property type="entry name" value="ABC_TRANSPORTER_1"/>
    <property type="match status" value="1"/>
</dbReference>
<dbReference type="NCBIfam" id="TIGR02315">
    <property type="entry name" value="ABC_phnC"/>
    <property type="match status" value="1"/>
</dbReference>
<evidence type="ECO:0000256" key="3">
    <source>
        <dbReference type="ARBA" id="ARBA00022519"/>
    </source>
</evidence>
<dbReference type="Gene3D" id="3.40.50.300">
    <property type="entry name" value="P-loop containing nucleotide triphosphate hydrolases"/>
    <property type="match status" value="1"/>
</dbReference>
<name>A0A5P3ANQ8_9RHOB</name>
<evidence type="ECO:0000256" key="1">
    <source>
        <dbReference type="ARBA" id="ARBA00022448"/>
    </source>
</evidence>
<dbReference type="GO" id="GO:0016887">
    <property type="term" value="F:ATP hydrolysis activity"/>
    <property type="evidence" value="ECO:0007669"/>
    <property type="project" value="InterPro"/>
</dbReference>
<feature type="domain" description="ABC transporter" evidence="8">
    <location>
        <begin position="21"/>
        <end position="263"/>
    </location>
</feature>
<evidence type="ECO:0000256" key="7">
    <source>
        <dbReference type="ARBA" id="ARBA00023136"/>
    </source>
</evidence>
<keyword evidence="2" id="KW-1003">Cell membrane</keyword>
<keyword evidence="9" id="KW-0614">Plasmid</keyword>
<evidence type="ECO:0000313" key="9">
    <source>
        <dbReference type="EMBL" id="QEW30048.1"/>
    </source>
</evidence>
<dbReference type="InterPro" id="IPR017871">
    <property type="entry name" value="ABC_transporter-like_CS"/>
</dbReference>
<dbReference type="CDD" id="cd03256">
    <property type="entry name" value="ABC_PhnC_transporter"/>
    <property type="match status" value="1"/>
</dbReference>
<evidence type="ECO:0000259" key="8">
    <source>
        <dbReference type="PROSITE" id="PS50893"/>
    </source>
</evidence>
<dbReference type="PANTHER" id="PTHR43166">
    <property type="entry name" value="AMINO ACID IMPORT ATP-BINDING PROTEIN"/>
    <property type="match status" value="1"/>
</dbReference>
<reference evidence="9 10" key="1">
    <citation type="submission" date="2018-08" db="EMBL/GenBank/DDBJ databases">
        <title>Genetic Globetrotter - A new plasmid hitch-hiking vast phylogenetic and geographic distances.</title>
        <authorList>
            <person name="Vollmers J."/>
            <person name="Petersen J."/>
        </authorList>
    </citation>
    <scope>NUCLEOTIDE SEQUENCE [LARGE SCALE GENOMIC DNA]</scope>
    <source>
        <strain evidence="9 10">DSM 26383</strain>
        <plasmid evidence="10">pridsm_03</plasmid>
    </source>
</reference>
<keyword evidence="3" id="KW-0997">Cell inner membrane</keyword>